<evidence type="ECO:0000256" key="1">
    <source>
        <dbReference type="ARBA" id="ARBA00004141"/>
    </source>
</evidence>
<evidence type="ECO:0000256" key="5">
    <source>
        <dbReference type="ARBA" id="ARBA00023136"/>
    </source>
</evidence>
<keyword evidence="2" id="KW-0813">Transport</keyword>
<evidence type="ECO:0000256" key="8">
    <source>
        <dbReference type="SAM" id="Phobius"/>
    </source>
</evidence>
<dbReference type="PANTHER" id="PTHR43791">
    <property type="entry name" value="PERMEASE-RELATED"/>
    <property type="match status" value="1"/>
</dbReference>
<keyword evidence="10" id="KW-1185">Reference proteome</keyword>
<feature type="transmembrane region" description="Helical" evidence="8">
    <location>
        <begin position="151"/>
        <end position="169"/>
    </location>
</feature>
<accession>A0A5N6U3B7</accession>
<evidence type="ECO:0000256" key="4">
    <source>
        <dbReference type="ARBA" id="ARBA00022989"/>
    </source>
</evidence>
<evidence type="ECO:0000256" key="7">
    <source>
        <dbReference type="SAM" id="MobiDB-lite"/>
    </source>
</evidence>
<comment type="similarity">
    <text evidence="6">Belongs to the major facilitator superfamily. Allantoate permease family.</text>
</comment>
<dbReference type="Gene3D" id="1.20.1250.20">
    <property type="entry name" value="MFS general substrate transporter like domains"/>
    <property type="match status" value="1"/>
</dbReference>
<feature type="transmembrane region" description="Helical" evidence="8">
    <location>
        <begin position="120"/>
        <end position="139"/>
    </location>
</feature>
<feature type="transmembrane region" description="Helical" evidence="8">
    <location>
        <begin position="181"/>
        <end position="203"/>
    </location>
</feature>
<feature type="transmembrane region" description="Helical" evidence="8">
    <location>
        <begin position="85"/>
        <end position="108"/>
    </location>
</feature>
<feature type="transmembrane region" description="Helical" evidence="8">
    <location>
        <begin position="215"/>
        <end position="237"/>
    </location>
</feature>
<organism evidence="9 10">
    <name type="scientific">Aspergillus avenaceus</name>
    <dbReference type="NCBI Taxonomy" id="36643"/>
    <lineage>
        <taxon>Eukaryota</taxon>
        <taxon>Fungi</taxon>
        <taxon>Dikarya</taxon>
        <taxon>Ascomycota</taxon>
        <taxon>Pezizomycotina</taxon>
        <taxon>Eurotiomycetes</taxon>
        <taxon>Eurotiomycetidae</taxon>
        <taxon>Eurotiales</taxon>
        <taxon>Aspergillaceae</taxon>
        <taxon>Aspergillus</taxon>
        <taxon>Aspergillus subgen. Circumdati</taxon>
    </lineage>
</organism>
<evidence type="ECO:0000256" key="3">
    <source>
        <dbReference type="ARBA" id="ARBA00022692"/>
    </source>
</evidence>
<evidence type="ECO:0000313" key="10">
    <source>
        <dbReference type="Proteomes" id="UP000325780"/>
    </source>
</evidence>
<dbReference type="InterPro" id="IPR036259">
    <property type="entry name" value="MFS_trans_sf"/>
</dbReference>
<reference evidence="9 10" key="1">
    <citation type="submission" date="2019-04" db="EMBL/GenBank/DDBJ databases">
        <title>Friends and foes A comparative genomics study of 23 Aspergillus species from section Flavi.</title>
        <authorList>
            <consortium name="DOE Joint Genome Institute"/>
            <person name="Kjaerbolling I."/>
            <person name="Vesth T."/>
            <person name="Frisvad J.C."/>
            <person name="Nybo J.L."/>
            <person name="Theobald S."/>
            <person name="Kildgaard S."/>
            <person name="Isbrandt T."/>
            <person name="Kuo A."/>
            <person name="Sato A."/>
            <person name="Lyhne E.K."/>
            <person name="Kogle M.E."/>
            <person name="Wiebenga A."/>
            <person name="Kun R.S."/>
            <person name="Lubbers R.J."/>
            <person name="Makela M.R."/>
            <person name="Barry K."/>
            <person name="Chovatia M."/>
            <person name="Clum A."/>
            <person name="Daum C."/>
            <person name="Haridas S."/>
            <person name="He G."/>
            <person name="LaButti K."/>
            <person name="Lipzen A."/>
            <person name="Mondo S."/>
            <person name="Riley R."/>
            <person name="Salamov A."/>
            <person name="Simmons B.A."/>
            <person name="Magnuson J.K."/>
            <person name="Henrissat B."/>
            <person name="Mortensen U.H."/>
            <person name="Larsen T.O."/>
            <person name="Devries R.P."/>
            <person name="Grigoriev I.V."/>
            <person name="Machida M."/>
            <person name="Baker S.E."/>
            <person name="Andersen M.R."/>
        </authorList>
    </citation>
    <scope>NUCLEOTIDE SEQUENCE [LARGE SCALE GENOMIC DNA]</scope>
    <source>
        <strain evidence="9 10">IBT 18842</strain>
    </source>
</reference>
<keyword evidence="5 8" id="KW-0472">Membrane</keyword>
<feature type="transmembrane region" description="Helical" evidence="8">
    <location>
        <begin position="46"/>
        <end position="65"/>
    </location>
</feature>
<sequence>MVTSKSNVVVEHQSSNSINDENSHSFQRQKWMIPSLSRYFGNTENLVVLKVDLLLLTWAFVSGLTKDMDQSATTQAYVSGMQKSLSLYGNELVEFTTFFSIGYAIAIVPSQLTQTKIRPSIWLPTCEIIWGALNLATFAAKNAKTVYTLRFFLGIFESTSWPGLASLLFNWYTPKELGTRLAIFGVSGYAGNMFLGILQAALYRNLDGVHGLHGWQWLFIVTGAITMAWGTLGLFVIPDSPSITRALWLTKRERKVAVDRMESYGIKTNELVDKRVVLRKLRALLRTPLTWLYIAAYLQYAWSQRCNSYFLLYLKGLKNSDGEQLYSTYKVNLIPLGGYAISIVSNVGLNFLSDKKQWRWQIAVGTALLQVLCCSVLSAWPNSRSTIMAFYFMTFATCGWGYSLLAWIGEILRKEPEVRSILVAMTVTLVCASPAPNVGHATIPLRIWRTSDSPRYPIGFPLAAAWAAGSILCMLGIEFYIKRHQEILEYGLSGGPEDEERDARDYLKDT</sequence>
<feature type="transmembrane region" description="Helical" evidence="8">
    <location>
        <begin position="360"/>
        <end position="380"/>
    </location>
</feature>
<dbReference type="Pfam" id="PF07690">
    <property type="entry name" value="MFS_1"/>
    <property type="match status" value="1"/>
</dbReference>
<dbReference type="SUPFAM" id="SSF103473">
    <property type="entry name" value="MFS general substrate transporter"/>
    <property type="match status" value="1"/>
</dbReference>
<dbReference type="InterPro" id="IPR011701">
    <property type="entry name" value="MFS"/>
</dbReference>
<feature type="transmembrane region" description="Helical" evidence="8">
    <location>
        <begin position="333"/>
        <end position="353"/>
    </location>
</feature>
<dbReference type="Proteomes" id="UP000325780">
    <property type="component" value="Unassembled WGS sequence"/>
</dbReference>
<dbReference type="PANTHER" id="PTHR43791:SF39">
    <property type="entry name" value="TRANSPORTER LIZ1_SEO1, PUTATIVE (AFU_ORTHOLOGUE AFUA_3G00980)-RELATED"/>
    <property type="match status" value="1"/>
</dbReference>
<proteinExistence type="inferred from homology"/>
<keyword evidence="3 8" id="KW-0812">Transmembrane</keyword>
<evidence type="ECO:0000313" key="9">
    <source>
        <dbReference type="EMBL" id="KAE8152919.1"/>
    </source>
</evidence>
<dbReference type="FunFam" id="1.20.1250.20:FF:000065">
    <property type="entry name" value="Putative MFS pantothenate transporter"/>
    <property type="match status" value="1"/>
</dbReference>
<dbReference type="GO" id="GO:0022857">
    <property type="term" value="F:transmembrane transporter activity"/>
    <property type="evidence" value="ECO:0007669"/>
    <property type="project" value="InterPro"/>
</dbReference>
<feature type="transmembrane region" description="Helical" evidence="8">
    <location>
        <begin position="283"/>
        <end position="302"/>
    </location>
</feature>
<keyword evidence="4 8" id="KW-1133">Transmembrane helix</keyword>
<evidence type="ECO:0000256" key="6">
    <source>
        <dbReference type="ARBA" id="ARBA00037968"/>
    </source>
</evidence>
<feature type="transmembrane region" description="Helical" evidence="8">
    <location>
        <begin position="420"/>
        <end position="438"/>
    </location>
</feature>
<dbReference type="EMBL" id="ML742046">
    <property type="protein sequence ID" value="KAE8152919.1"/>
    <property type="molecule type" value="Genomic_DNA"/>
</dbReference>
<comment type="subcellular location">
    <subcellularLocation>
        <location evidence="1">Membrane</location>
        <topology evidence="1">Multi-pass membrane protein</topology>
    </subcellularLocation>
</comment>
<feature type="transmembrane region" description="Helical" evidence="8">
    <location>
        <begin position="386"/>
        <end position="408"/>
    </location>
</feature>
<feature type="transmembrane region" description="Helical" evidence="8">
    <location>
        <begin position="458"/>
        <end position="481"/>
    </location>
</feature>
<feature type="region of interest" description="Disordered" evidence="7">
    <location>
        <begin position="1"/>
        <end position="22"/>
    </location>
</feature>
<dbReference type="OrthoDB" id="3639251at2759"/>
<evidence type="ECO:0000256" key="2">
    <source>
        <dbReference type="ARBA" id="ARBA00022448"/>
    </source>
</evidence>
<gene>
    <name evidence="9" type="ORF">BDV25DRAFT_137465</name>
</gene>
<dbReference type="AlphaFoldDB" id="A0A5N6U3B7"/>
<name>A0A5N6U3B7_ASPAV</name>
<dbReference type="GO" id="GO:0016020">
    <property type="term" value="C:membrane"/>
    <property type="evidence" value="ECO:0007669"/>
    <property type="project" value="UniProtKB-SubCell"/>
</dbReference>
<protein>
    <submittedName>
        <fullName evidence="9">MFS general substrate transporter</fullName>
    </submittedName>
</protein>